<reference evidence="1" key="1">
    <citation type="submission" date="2021-01" db="EMBL/GenBank/DDBJ databases">
        <authorList>
            <consortium name="Genoscope - CEA"/>
            <person name="William W."/>
        </authorList>
    </citation>
    <scope>NUCLEOTIDE SEQUENCE</scope>
</reference>
<name>A0A8S1TW89_9CILI</name>
<organism evidence="1 2">
    <name type="scientific">Paramecium pentaurelia</name>
    <dbReference type="NCBI Taxonomy" id="43138"/>
    <lineage>
        <taxon>Eukaryota</taxon>
        <taxon>Sar</taxon>
        <taxon>Alveolata</taxon>
        <taxon>Ciliophora</taxon>
        <taxon>Intramacronucleata</taxon>
        <taxon>Oligohymenophorea</taxon>
        <taxon>Peniculida</taxon>
        <taxon>Parameciidae</taxon>
        <taxon>Paramecium</taxon>
    </lineage>
</organism>
<accession>A0A8S1TW89</accession>
<comment type="caution">
    <text evidence="1">The sequence shown here is derived from an EMBL/GenBank/DDBJ whole genome shotgun (WGS) entry which is preliminary data.</text>
</comment>
<keyword evidence="2" id="KW-1185">Reference proteome</keyword>
<gene>
    <name evidence="1" type="ORF">PPENT_87.1.T0290012</name>
</gene>
<dbReference type="Proteomes" id="UP000689195">
    <property type="component" value="Unassembled WGS sequence"/>
</dbReference>
<dbReference type="EMBL" id="CAJJDO010000029">
    <property type="protein sequence ID" value="CAD8156478.1"/>
    <property type="molecule type" value="Genomic_DNA"/>
</dbReference>
<evidence type="ECO:0000313" key="1">
    <source>
        <dbReference type="EMBL" id="CAD8156478.1"/>
    </source>
</evidence>
<dbReference type="AlphaFoldDB" id="A0A8S1TW89"/>
<protein>
    <submittedName>
        <fullName evidence="1">Uncharacterized protein</fullName>
    </submittedName>
</protein>
<proteinExistence type="predicted"/>
<evidence type="ECO:0000313" key="2">
    <source>
        <dbReference type="Proteomes" id="UP000689195"/>
    </source>
</evidence>
<sequence length="128" mass="15359">MNLQTKRQDIKQQKVYKWDSIERKLMKINIQIAIKNDNLIYSYLGRNLKKEYLQDYETQPVLYQNMEQIKYFNWQGEYGPNKKKIGKWKAILNGEAILVGGFSKFQKRYYTTQMDLSQVYGNSLQKIT</sequence>